<dbReference type="PANTHER" id="PTHR32294">
    <property type="entry name" value="DNA POLYMERASE III SUBUNIT ALPHA"/>
    <property type="match status" value="1"/>
</dbReference>
<feature type="region of interest" description="Disordered" evidence="7">
    <location>
        <begin position="1224"/>
        <end position="1266"/>
    </location>
</feature>
<dbReference type="InterPro" id="IPR011708">
    <property type="entry name" value="DNA_pol3_alpha_NTPase_dom"/>
</dbReference>
<organism evidence="9 10">
    <name type="scientific">Leucobacter luti</name>
    <dbReference type="NCBI Taxonomy" id="340320"/>
    <lineage>
        <taxon>Bacteria</taxon>
        <taxon>Bacillati</taxon>
        <taxon>Actinomycetota</taxon>
        <taxon>Actinomycetes</taxon>
        <taxon>Micrococcales</taxon>
        <taxon>Microbacteriaceae</taxon>
        <taxon>Leucobacter</taxon>
    </lineage>
</organism>
<dbReference type="SMART" id="SM00481">
    <property type="entry name" value="POLIIIAc"/>
    <property type="match status" value="1"/>
</dbReference>
<name>A0A4R6RTA9_9MICO</name>
<evidence type="ECO:0000256" key="1">
    <source>
        <dbReference type="ARBA" id="ARBA00012417"/>
    </source>
</evidence>
<dbReference type="InterPro" id="IPR029460">
    <property type="entry name" value="DNAPol_HHH"/>
</dbReference>
<feature type="domain" description="Polymerase/histidinol phosphatase N-terminal" evidence="8">
    <location>
        <begin position="3"/>
        <end position="70"/>
    </location>
</feature>
<evidence type="ECO:0000256" key="7">
    <source>
        <dbReference type="SAM" id="MobiDB-lite"/>
    </source>
</evidence>
<dbReference type="EC" id="2.7.7.7" evidence="1"/>
<keyword evidence="2" id="KW-0808">Transferase</keyword>
<evidence type="ECO:0000256" key="6">
    <source>
        <dbReference type="ARBA" id="ARBA00049244"/>
    </source>
</evidence>
<comment type="caution">
    <text evidence="9">The sequence shown here is derived from an EMBL/GenBank/DDBJ whole genome shotgun (WGS) entry which is preliminary data.</text>
</comment>
<keyword evidence="10" id="KW-1185">Reference proteome</keyword>
<dbReference type="InterPro" id="IPR016195">
    <property type="entry name" value="Pol/histidinol_Pase-like"/>
</dbReference>
<dbReference type="OrthoDB" id="3268078at2"/>
<evidence type="ECO:0000256" key="3">
    <source>
        <dbReference type="ARBA" id="ARBA00022695"/>
    </source>
</evidence>
<feature type="region of interest" description="Disordered" evidence="7">
    <location>
        <begin position="1329"/>
        <end position="1354"/>
    </location>
</feature>
<dbReference type="Pfam" id="PF14579">
    <property type="entry name" value="HHH_6"/>
    <property type="match status" value="1"/>
</dbReference>
<dbReference type="EMBL" id="SNYA01000009">
    <property type="protein sequence ID" value="TDP89505.1"/>
    <property type="molecule type" value="Genomic_DNA"/>
</dbReference>
<dbReference type="InterPro" id="IPR004013">
    <property type="entry name" value="PHP_dom"/>
</dbReference>
<evidence type="ECO:0000313" key="10">
    <source>
        <dbReference type="Proteomes" id="UP000295601"/>
    </source>
</evidence>
<keyword evidence="3" id="KW-0548">Nucleotidyltransferase</keyword>
<evidence type="ECO:0000256" key="4">
    <source>
        <dbReference type="ARBA" id="ARBA00022705"/>
    </source>
</evidence>
<dbReference type="Proteomes" id="UP000295601">
    <property type="component" value="Unassembled WGS sequence"/>
</dbReference>
<evidence type="ECO:0000259" key="8">
    <source>
        <dbReference type="SMART" id="SM00481"/>
    </source>
</evidence>
<evidence type="ECO:0000256" key="5">
    <source>
        <dbReference type="ARBA" id="ARBA00022932"/>
    </source>
</evidence>
<dbReference type="GO" id="GO:0006260">
    <property type="term" value="P:DNA replication"/>
    <property type="evidence" value="ECO:0007669"/>
    <property type="project" value="UniProtKB-KW"/>
</dbReference>
<keyword evidence="4" id="KW-0235">DNA replication</keyword>
<dbReference type="InterPro" id="IPR041931">
    <property type="entry name" value="DNA_pol3_alpha_thumb_dom"/>
</dbReference>
<keyword evidence="5" id="KW-0239">DNA-directed DNA polymerase</keyword>
<evidence type="ECO:0000256" key="2">
    <source>
        <dbReference type="ARBA" id="ARBA00022679"/>
    </source>
</evidence>
<dbReference type="SUPFAM" id="SSF89550">
    <property type="entry name" value="PHP domain-like"/>
    <property type="match status" value="1"/>
</dbReference>
<dbReference type="RefSeq" id="WP_133617759.1">
    <property type="nucleotide sequence ID" value="NZ_SNYA01000009.1"/>
</dbReference>
<evidence type="ECO:0000313" key="9">
    <source>
        <dbReference type="EMBL" id="TDP89505.1"/>
    </source>
</evidence>
<dbReference type="Pfam" id="PF07733">
    <property type="entry name" value="DNA_pol3_alpha"/>
    <property type="match status" value="1"/>
</dbReference>
<protein>
    <recommendedName>
        <fullName evidence="1">DNA-directed DNA polymerase</fullName>
        <ecNumber evidence="1">2.7.7.7</ecNumber>
    </recommendedName>
</protein>
<sequence>MFVHLHVHTEHSMLDGLTRVGDLFDQAQADGAPAVAITDHKSLAAMWEAHKHANRTGVKLLPGLEAYIAIGSRTERQTIEVSADDSASEGGDAKATKNRKTRTYEHLTIIARDRTGWSNLVRLHNESSMHKHGRAQLIDYEVLQKYGEGLMVLTGCIGGPVFGPLSRAVTAEHKLNTLFGDRQTEAFNRASSYFSTPITIPDGSTEKQSEELRALALEAASATGSDGQRYSPQQIVDWTLATTAERGRARENVSKLIDAVGQENVYIEVMEHGNADEQMTLPELRLLAAEFSLPIVATNDSHHTTAEDQTAHSAWLALQTDSTLANSKFSFHGTGYHVRTSQEMRALSDEPWWQEACDNTLAVAARVEWDAMPERRVRLPEFPLPDGFERNTQYLRSLIEQGLEQRFPEGLTQEYKDRLNTELGTISGMGFIDYFLIVHEMITWAREQGFYVGPGRGSAAGSLVAYILGITQLDPIEYDLLFERFLEPGRAELPDIDIDFESRHKQQIIAHLVELWGEDHVAQIGNIGRPQIRQALKDALRVLGEPAALSDKLSKLLPQDLTATELLSSQGTGIVIRGEDHLSVAEFWSATSSVKHLEPVLSLMGSFYNVAKVGGVHASGVIISPEPLTDLIPMRWHKPSSADWSRWVTEWDKDMIEDFGLVKFDILAIRNLDMAHLAIDSVNERTNESLEFYGLPDPDHDSSDPRVRKAFQMLQEGRTAGIFQLESDGMTRLLEEIGPDTLDDLSAVVALFRPGPLSAGMHSKYADRKNGREPVSYDYLTSDPEEAKWLGSVMDVTYGVFCYQEQVMRLGGVVAGFDDMWRSKLRKAVSKKIKSVMDEVGAKFLEGAVQEFRDETGAVYSPVFSEQTANRVWEAMKGSAEYLFNKSHSQAYAYIAYITAYLKANFPAHYGAATLSVTPPDKAEKRLAAMRALIDEGMQVLPPNINESGLLSAPNEAADSVLIGLSEIKGVGSAAEAIIEARTDAPYTSLPDLLKRTSAGSDQITLSHSRVEALIDSGALDAFGPRMGLRFVQRLGMNECAAIPRMEYTALELSVRQTSRLLMSLDANVRQQVQETLTGWTRPGAENTGYASPSAVTVSELLAADVADGSLVHVAGILTSYEERPYKSGAFARVTLEDANGSLTGVLWERERAAAKADGSFPRVGFPVVAFGKIGTRSFNVRSHGSDDEDGDGEEQEIVRQEITVRGVYPIDIPLTQVGGVDFSPHPKIDLTAPQPPEKPSGSKKKADTTAVFVEESARPQSDANPEPVAEFITSAAPSVDGSLALAAATQVLIAGPAASAPVDEAPASTPHLRIAPPIAEPNDSTVTITEKASSPEPAQSVEVAKKRQSKDEIARKLIASMSGGMGR</sequence>
<dbReference type="InterPro" id="IPR003141">
    <property type="entry name" value="Pol/His_phosphatase_N"/>
</dbReference>
<proteinExistence type="predicted"/>
<comment type="catalytic activity">
    <reaction evidence="6">
        <text>DNA(n) + a 2'-deoxyribonucleoside 5'-triphosphate = DNA(n+1) + diphosphate</text>
        <dbReference type="Rhea" id="RHEA:22508"/>
        <dbReference type="Rhea" id="RHEA-COMP:17339"/>
        <dbReference type="Rhea" id="RHEA-COMP:17340"/>
        <dbReference type="ChEBI" id="CHEBI:33019"/>
        <dbReference type="ChEBI" id="CHEBI:61560"/>
        <dbReference type="ChEBI" id="CHEBI:173112"/>
        <dbReference type="EC" id="2.7.7.7"/>
    </reaction>
</comment>
<feature type="compositionally biased region" description="Basic and acidic residues" evidence="7">
    <location>
        <begin position="1344"/>
        <end position="1354"/>
    </location>
</feature>
<dbReference type="Pfam" id="PF17657">
    <property type="entry name" value="DNA_pol3_finger"/>
    <property type="match status" value="1"/>
</dbReference>
<dbReference type="Gene3D" id="3.20.20.140">
    <property type="entry name" value="Metal-dependent hydrolases"/>
    <property type="match status" value="1"/>
</dbReference>
<dbReference type="InterPro" id="IPR004805">
    <property type="entry name" value="DnaE2/DnaE/PolC"/>
</dbReference>
<dbReference type="Pfam" id="PF02811">
    <property type="entry name" value="PHP"/>
    <property type="match status" value="1"/>
</dbReference>
<accession>A0A4R6RTA9</accession>
<dbReference type="Gene3D" id="1.10.10.1600">
    <property type="entry name" value="Bacterial DNA polymerase III alpha subunit, thumb domain"/>
    <property type="match status" value="1"/>
</dbReference>
<dbReference type="NCBIfam" id="TIGR00594">
    <property type="entry name" value="polc"/>
    <property type="match status" value="1"/>
</dbReference>
<dbReference type="GO" id="GO:0008408">
    <property type="term" value="F:3'-5' exonuclease activity"/>
    <property type="evidence" value="ECO:0007669"/>
    <property type="project" value="InterPro"/>
</dbReference>
<gene>
    <name evidence="9" type="ORF">EDF62_3236</name>
</gene>
<dbReference type="GO" id="GO:0003887">
    <property type="term" value="F:DNA-directed DNA polymerase activity"/>
    <property type="evidence" value="ECO:0007669"/>
    <property type="project" value="UniProtKB-KW"/>
</dbReference>
<dbReference type="InterPro" id="IPR040982">
    <property type="entry name" value="DNA_pol3_finger"/>
</dbReference>
<dbReference type="PANTHER" id="PTHR32294:SF0">
    <property type="entry name" value="DNA POLYMERASE III SUBUNIT ALPHA"/>
    <property type="match status" value="1"/>
</dbReference>
<feature type="region of interest" description="Disordered" evidence="7">
    <location>
        <begin position="79"/>
        <end position="99"/>
    </location>
</feature>
<dbReference type="Gene3D" id="1.10.150.870">
    <property type="match status" value="1"/>
</dbReference>
<reference evidence="9 10" key="1">
    <citation type="submission" date="2019-03" db="EMBL/GenBank/DDBJ databases">
        <title>Genomic analyses of the natural microbiome of Caenorhabditis elegans.</title>
        <authorList>
            <person name="Samuel B."/>
        </authorList>
    </citation>
    <scope>NUCLEOTIDE SEQUENCE [LARGE SCALE GENOMIC DNA]</scope>
    <source>
        <strain evidence="9 10">JUb18</strain>
    </source>
</reference>